<protein>
    <submittedName>
        <fullName evidence="1">FKBP-type peptidyl-prolyl cis-trans isomerase</fullName>
    </submittedName>
</protein>
<name>A0AC61NR47_9BACT</name>
<dbReference type="Proteomes" id="UP000826212">
    <property type="component" value="Chromosome"/>
</dbReference>
<evidence type="ECO:0000313" key="2">
    <source>
        <dbReference type="Proteomes" id="UP000826212"/>
    </source>
</evidence>
<sequence>MAETFTSPIEKLSYALGLSMASNIIGAGIKEVDSEKVLEALNDALNGAELKLGAEEANATIQSFLNEKHAEAASESLVEGESFLAENATKEGVIVMDCGIQYITLQEGNGAKPTLEQQVKCHYHGTLLDGSVFDSSVERNDPATFPLNAVIQGWQIALQEMQVGEKRRLFIPSNLAYGEQGAGGAIGPNQTLIFEVELLDIVSE</sequence>
<reference evidence="1" key="1">
    <citation type="submission" date="2021-08" db="EMBL/GenBank/DDBJ databases">
        <title>Novel anaerobic bacterium isolated from sea squirt in East Sea, Republic of Korea.</title>
        <authorList>
            <person name="Nguyen T.H."/>
            <person name="Li Z."/>
            <person name="Lee Y.-J."/>
            <person name="Ko J."/>
            <person name="Kim S.-G."/>
        </authorList>
    </citation>
    <scope>NUCLEOTIDE SEQUENCE</scope>
    <source>
        <strain evidence="1">KCTC 25031</strain>
    </source>
</reference>
<organism evidence="1 2">
    <name type="scientific">Halosquirtibacter laminarini</name>
    <dbReference type="NCBI Taxonomy" id="3374600"/>
    <lineage>
        <taxon>Bacteria</taxon>
        <taxon>Pseudomonadati</taxon>
        <taxon>Bacteroidota</taxon>
        <taxon>Bacteroidia</taxon>
        <taxon>Marinilabiliales</taxon>
        <taxon>Prolixibacteraceae</taxon>
        <taxon>Halosquirtibacter</taxon>
    </lineage>
</organism>
<keyword evidence="2" id="KW-1185">Reference proteome</keyword>
<proteinExistence type="predicted"/>
<accession>A0AC61NR47</accession>
<dbReference type="EMBL" id="CP081303">
    <property type="protein sequence ID" value="QZE14604.1"/>
    <property type="molecule type" value="Genomic_DNA"/>
</dbReference>
<gene>
    <name evidence="1" type="ORF">K4L44_01670</name>
</gene>
<keyword evidence="1" id="KW-0413">Isomerase</keyword>
<evidence type="ECO:0000313" key="1">
    <source>
        <dbReference type="EMBL" id="QZE14604.1"/>
    </source>
</evidence>